<evidence type="ECO:0000313" key="1">
    <source>
        <dbReference type="EMBL" id="KKN60296.1"/>
    </source>
</evidence>
<name>A0A0F9UGE8_9ZZZZ</name>
<comment type="caution">
    <text evidence="1">The sequence shown here is derived from an EMBL/GenBank/DDBJ whole genome shotgun (WGS) entry which is preliminary data.</text>
</comment>
<proteinExistence type="predicted"/>
<dbReference type="EMBL" id="LAZR01000700">
    <property type="protein sequence ID" value="KKN60296.1"/>
    <property type="molecule type" value="Genomic_DNA"/>
</dbReference>
<organism evidence="1">
    <name type="scientific">marine sediment metagenome</name>
    <dbReference type="NCBI Taxonomy" id="412755"/>
    <lineage>
        <taxon>unclassified sequences</taxon>
        <taxon>metagenomes</taxon>
        <taxon>ecological metagenomes</taxon>
    </lineage>
</organism>
<protein>
    <submittedName>
        <fullName evidence="1">Uncharacterized protein</fullName>
    </submittedName>
</protein>
<accession>A0A0F9UGE8</accession>
<reference evidence="1" key="1">
    <citation type="journal article" date="2015" name="Nature">
        <title>Complex archaea that bridge the gap between prokaryotes and eukaryotes.</title>
        <authorList>
            <person name="Spang A."/>
            <person name="Saw J.H."/>
            <person name="Jorgensen S.L."/>
            <person name="Zaremba-Niedzwiedzka K."/>
            <person name="Martijn J."/>
            <person name="Lind A.E."/>
            <person name="van Eijk R."/>
            <person name="Schleper C."/>
            <person name="Guy L."/>
            <person name="Ettema T.J."/>
        </authorList>
    </citation>
    <scope>NUCLEOTIDE SEQUENCE</scope>
</reference>
<sequence>MKVCLVWPECAMSNGEWHHKPITAFWIAATEEEARKFFVDKLSEAHLEEFEKACKDENYLDGWYRGHRDYDVLLERDKDGTVRFGVTNNPPNDSSLRFLVTQDVSRVDLGFAVYPYSGMWNGRSPFKKLEAEITSPGELKDLL</sequence>
<dbReference type="AlphaFoldDB" id="A0A0F9UGE8"/>
<gene>
    <name evidence="1" type="ORF">LCGC14_0533460</name>
</gene>